<accession>A0A1Y5RMS3</accession>
<organism evidence="9 10">
    <name type="scientific">Roseisalinus antarcticus</name>
    <dbReference type="NCBI Taxonomy" id="254357"/>
    <lineage>
        <taxon>Bacteria</taxon>
        <taxon>Pseudomonadati</taxon>
        <taxon>Pseudomonadota</taxon>
        <taxon>Alphaproteobacteria</taxon>
        <taxon>Rhodobacterales</taxon>
        <taxon>Roseobacteraceae</taxon>
        <taxon>Roseisalinus</taxon>
    </lineage>
</organism>
<keyword evidence="10" id="KW-1185">Reference proteome</keyword>
<evidence type="ECO:0000256" key="1">
    <source>
        <dbReference type="ARBA" id="ARBA00004651"/>
    </source>
</evidence>
<gene>
    <name evidence="9" type="primary">dppB_3</name>
    <name evidence="9" type="ORF">ROA7023_00528</name>
</gene>
<dbReference type="OrthoDB" id="9807402at2"/>
<dbReference type="PANTHER" id="PTHR43163:SF6">
    <property type="entry name" value="DIPEPTIDE TRANSPORT SYSTEM PERMEASE PROTEIN DPPB-RELATED"/>
    <property type="match status" value="1"/>
</dbReference>
<evidence type="ECO:0000256" key="4">
    <source>
        <dbReference type="ARBA" id="ARBA00022692"/>
    </source>
</evidence>
<keyword evidence="5 7" id="KW-1133">Transmembrane helix</keyword>
<feature type="transmembrane region" description="Helical" evidence="7">
    <location>
        <begin position="199"/>
        <end position="218"/>
    </location>
</feature>
<dbReference type="PROSITE" id="PS50928">
    <property type="entry name" value="ABC_TM1"/>
    <property type="match status" value="1"/>
</dbReference>
<evidence type="ECO:0000256" key="7">
    <source>
        <dbReference type="RuleBase" id="RU363032"/>
    </source>
</evidence>
<keyword evidence="3" id="KW-1003">Cell membrane</keyword>
<feature type="transmembrane region" description="Helical" evidence="7">
    <location>
        <begin position="12"/>
        <end position="32"/>
    </location>
</feature>
<dbReference type="Proteomes" id="UP000193900">
    <property type="component" value="Unassembled WGS sequence"/>
</dbReference>
<comment type="subcellular location">
    <subcellularLocation>
        <location evidence="1 7">Cell membrane</location>
        <topology evidence="1 7">Multi-pass membrane protein</topology>
    </subcellularLocation>
</comment>
<evidence type="ECO:0000259" key="8">
    <source>
        <dbReference type="PROSITE" id="PS50928"/>
    </source>
</evidence>
<dbReference type="Gene3D" id="1.10.3720.10">
    <property type="entry name" value="MetI-like"/>
    <property type="match status" value="1"/>
</dbReference>
<proteinExistence type="inferred from homology"/>
<feature type="transmembrane region" description="Helical" evidence="7">
    <location>
        <begin position="304"/>
        <end position="326"/>
    </location>
</feature>
<dbReference type="EMBL" id="FWFZ01000002">
    <property type="protein sequence ID" value="SLN21075.1"/>
    <property type="molecule type" value="Genomic_DNA"/>
</dbReference>
<evidence type="ECO:0000256" key="5">
    <source>
        <dbReference type="ARBA" id="ARBA00022989"/>
    </source>
</evidence>
<sequence>MQLRDYVIRRLILLPFLIIGVSIIVFSLTRIAGSPIGVYLSHEMSAAEVAQLEERFHLNDPLWTQYFYWVKGVFQGDFGWSGVASAAVADVFPAKLAATMELSLFSAFVAVVLGLWLGTFAGSRRNQWQDHVTRVVAVSGASLPLFWFGILLLIVFWANLGWFPVGRSDADIWASINHPTGFYIIDAILAGSLTALWDAIWHLILPALTLGFGAVAIITRMMRSALVEELQQDYVDAARAKGLPERLVLRRHARRNALVPTVTVIGLTLAFLMQGAIAAEIIFRWPGLGRWMASAVVRGDQATIMTYVLFTSVLFLLTNLIVDIIYAKLDPRVRLGD</sequence>
<feature type="transmembrane region" description="Helical" evidence="7">
    <location>
        <begin position="135"/>
        <end position="158"/>
    </location>
</feature>
<dbReference type="PANTHER" id="PTHR43163">
    <property type="entry name" value="DIPEPTIDE TRANSPORT SYSTEM PERMEASE PROTEIN DPPB-RELATED"/>
    <property type="match status" value="1"/>
</dbReference>
<evidence type="ECO:0000256" key="2">
    <source>
        <dbReference type="ARBA" id="ARBA00022448"/>
    </source>
</evidence>
<dbReference type="SUPFAM" id="SSF161098">
    <property type="entry name" value="MetI-like"/>
    <property type="match status" value="1"/>
</dbReference>
<evidence type="ECO:0000313" key="9">
    <source>
        <dbReference type="EMBL" id="SLN21075.1"/>
    </source>
</evidence>
<feature type="transmembrane region" description="Helical" evidence="7">
    <location>
        <begin position="102"/>
        <end position="123"/>
    </location>
</feature>
<dbReference type="CDD" id="cd06261">
    <property type="entry name" value="TM_PBP2"/>
    <property type="match status" value="1"/>
</dbReference>
<reference evidence="9 10" key="1">
    <citation type="submission" date="2017-03" db="EMBL/GenBank/DDBJ databases">
        <authorList>
            <person name="Afonso C.L."/>
            <person name="Miller P.J."/>
            <person name="Scott M.A."/>
            <person name="Spackman E."/>
            <person name="Goraichik I."/>
            <person name="Dimitrov K.M."/>
            <person name="Suarez D.L."/>
            <person name="Swayne D.E."/>
        </authorList>
    </citation>
    <scope>NUCLEOTIDE SEQUENCE [LARGE SCALE GENOMIC DNA]</scope>
    <source>
        <strain evidence="9 10">CECT 7023</strain>
    </source>
</reference>
<feature type="domain" description="ABC transmembrane type-1" evidence="8">
    <location>
        <begin position="96"/>
        <end position="326"/>
    </location>
</feature>
<dbReference type="InterPro" id="IPR000515">
    <property type="entry name" value="MetI-like"/>
</dbReference>
<comment type="similarity">
    <text evidence="7">Belongs to the binding-protein-dependent transport system permease family.</text>
</comment>
<evidence type="ECO:0000256" key="3">
    <source>
        <dbReference type="ARBA" id="ARBA00022475"/>
    </source>
</evidence>
<evidence type="ECO:0000313" key="10">
    <source>
        <dbReference type="Proteomes" id="UP000193900"/>
    </source>
</evidence>
<feature type="transmembrane region" description="Helical" evidence="7">
    <location>
        <begin position="257"/>
        <end position="284"/>
    </location>
</feature>
<keyword evidence="6 7" id="KW-0472">Membrane</keyword>
<dbReference type="GO" id="GO:0055085">
    <property type="term" value="P:transmembrane transport"/>
    <property type="evidence" value="ECO:0007669"/>
    <property type="project" value="InterPro"/>
</dbReference>
<protein>
    <submittedName>
        <fullName evidence="9">Dipeptide transport system permease protein DppB</fullName>
    </submittedName>
</protein>
<dbReference type="GO" id="GO:0005886">
    <property type="term" value="C:plasma membrane"/>
    <property type="evidence" value="ECO:0007669"/>
    <property type="project" value="UniProtKB-SubCell"/>
</dbReference>
<dbReference type="RefSeq" id="WP_085877455.1">
    <property type="nucleotide sequence ID" value="NZ_FWFZ01000002.1"/>
</dbReference>
<keyword evidence="2 7" id="KW-0813">Transport</keyword>
<keyword evidence="4 7" id="KW-0812">Transmembrane</keyword>
<dbReference type="AlphaFoldDB" id="A0A1Y5RMS3"/>
<name>A0A1Y5RMS3_9RHOB</name>
<dbReference type="InterPro" id="IPR035906">
    <property type="entry name" value="MetI-like_sf"/>
</dbReference>
<dbReference type="Pfam" id="PF00528">
    <property type="entry name" value="BPD_transp_1"/>
    <property type="match status" value="1"/>
</dbReference>
<evidence type="ECO:0000256" key="6">
    <source>
        <dbReference type="ARBA" id="ARBA00023136"/>
    </source>
</evidence>